<evidence type="ECO:0000256" key="2">
    <source>
        <dbReference type="ARBA" id="ARBA00022741"/>
    </source>
</evidence>
<dbReference type="GO" id="GO:0005524">
    <property type="term" value="F:ATP binding"/>
    <property type="evidence" value="ECO:0007669"/>
    <property type="project" value="UniProtKB-KW"/>
</dbReference>
<dbReference type="PROSITE" id="PS00109">
    <property type="entry name" value="PROTEIN_KINASE_TYR"/>
    <property type="match status" value="1"/>
</dbReference>
<feature type="transmembrane region" description="Helical" evidence="6">
    <location>
        <begin position="488"/>
        <end position="510"/>
    </location>
</feature>
<dbReference type="Gene3D" id="1.10.510.10">
    <property type="entry name" value="Transferase(Phosphotransferase) domain 1"/>
    <property type="match status" value="1"/>
</dbReference>
<keyword evidence="4" id="KW-0067">ATP-binding</keyword>
<keyword evidence="10" id="KW-1185">Reference proteome</keyword>
<evidence type="ECO:0000256" key="5">
    <source>
        <dbReference type="ARBA" id="ARBA00023137"/>
    </source>
</evidence>
<dbReference type="CDD" id="cd00192">
    <property type="entry name" value="PTKc"/>
    <property type="match status" value="1"/>
</dbReference>
<comment type="caution">
    <text evidence="9">The sequence shown here is derived from an EMBL/GenBank/DDBJ whole genome shotgun (WGS) entry which is preliminary data.</text>
</comment>
<dbReference type="PANTHER" id="PTHR24416:SF488">
    <property type="entry name" value="PROTEIN KINASE DOMAIN-CONTAINING PROTEIN"/>
    <property type="match status" value="1"/>
</dbReference>
<keyword evidence="2" id="KW-0547">Nucleotide-binding</keyword>
<gene>
    <name evidence="9" type="ORF">QR680_005722</name>
</gene>
<protein>
    <recommendedName>
        <fullName evidence="8">Protein kinase domain-containing protein</fullName>
    </recommendedName>
</protein>
<keyword evidence="3" id="KW-0418">Kinase</keyword>
<dbReference type="PRINTS" id="PR00109">
    <property type="entry name" value="TYRKINASE"/>
</dbReference>
<dbReference type="FunFam" id="1.10.510.10:FF:000554">
    <property type="entry name" value="Predicted protein"/>
    <property type="match status" value="1"/>
</dbReference>
<evidence type="ECO:0000256" key="4">
    <source>
        <dbReference type="ARBA" id="ARBA00022840"/>
    </source>
</evidence>
<evidence type="ECO:0000256" key="3">
    <source>
        <dbReference type="ARBA" id="ARBA00022777"/>
    </source>
</evidence>
<dbReference type="InterPro" id="IPR011009">
    <property type="entry name" value="Kinase-like_dom_sf"/>
</dbReference>
<dbReference type="GO" id="GO:0004714">
    <property type="term" value="F:transmembrane receptor protein tyrosine kinase activity"/>
    <property type="evidence" value="ECO:0007669"/>
    <property type="project" value="TreeGrafter"/>
</dbReference>
<feature type="signal peptide" evidence="7">
    <location>
        <begin position="1"/>
        <end position="21"/>
    </location>
</feature>
<dbReference type="GO" id="GO:0007169">
    <property type="term" value="P:cell surface receptor protein tyrosine kinase signaling pathway"/>
    <property type="evidence" value="ECO:0007669"/>
    <property type="project" value="TreeGrafter"/>
</dbReference>
<dbReference type="AlphaFoldDB" id="A0AA39LVY2"/>
<dbReference type="GO" id="GO:0043235">
    <property type="term" value="C:receptor complex"/>
    <property type="evidence" value="ECO:0007669"/>
    <property type="project" value="TreeGrafter"/>
</dbReference>
<dbReference type="Gene3D" id="3.30.200.20">
    <property type="entry name" value="Phosphorylase Kinase, domain 1"/>
    <property type="match status" value="1"/>
</dbReference>
<dbReference type="InterPro" id="IPR000719">
    <property type="entry name" value="Prot_kinase_dom"/>
</dbReference>
<dbReference type="SMART" id="SM00219">
    <property type="entry name" value="TyrKc"/>
    <property type="match status" value="1"/>
</dbReference>
<keyword evidence="6" id="KW-0812">Transmembrane</keyword>
<keyword evidence="6" id="KW-1133">Transmembrane helix</keyword>
<dbReference type="SUPFAM" id="SSF56112">
    <property type="entry name" value="Protein kinase-like (PK-like)"/>
    <property type="match status" value="1"/>
</dbReference>
<sequence>MRFFSLLLALLLLHLHPVADAFIEDTATCPIDTNPLGCERAVGEVQFWTSLVQVKRHCNQRFIIDLTCGVTSRKNYNVVIDFIYQTLNSCSDKGIGRSIFFNPLGLYNETVNCCSEDGCKGILTNTMRYDKYLSRRNDTAVFQKDVEDNNVYFVTLSLDLKSMQHFQAEGTVASTVLITDRVYTRFGDYVNQINAIFDRLLYTKFTVVLVGRPEVSTTDFRRFYNGIANMDVFSVPDFQCLPQLANCVEPCAAAYCRQFQNSSEVDICAFPTPPPATAPSGATRSRNPGNSYKYELIYVFDISCSFPESLFGSLKEDMALPLKACFNKTLGVSVVSVQTPRPPWIYTGMDLQIQIDALDYFFIARTVEHPIDDKEGNTLRMMRNAVEMIEATPGGTLGRMIVLVTDYVSEEFVQMFNSTLHADREVDLRIVALNDDTRTFYDEYINASIVSSWDGHGARHVDVCNWLTNDTVEHKEQKKAPSSSVSTVLFISVGTCSALLVVLIGCTVLYRQKFITIKNIQKFREKHDDHQRPEADNVIDYWELSWDKLVVKMEKLGSGAYGQVYRGKLVGKAPAVEKFYTNLPMNRSWENCDVAIKMLPKYATDQARKEFMNEIELMKNIGYNDNIVNMLGCITVGNPVGLVLEYCANRDMLHYLKGRKVDIQLSNAIEDRVNYTKDLLLFAWQIADGMNYLGSKNVVHRDLAARNILVDSENNAKIGDFGLCMNMNAASTGSVSRREGVFVSASGRLPIKWLALECLQKHEFSQKSDVWSYGILLYEMYTFGGTPFQGIEPDRLLEYLEAGGRPERPDLCNEEMYEIMHKCWRASPEDRPSFQELLTIFTVLLERATENYGYLSLLKAGGGTHRTISRLARSFCMSERSFRQVLLWREARTATESTIASSHYDYPERPFHPALAPPPQPFFYNAPPESDLEC</sequence>
<feature type="domain" description="Protein kinase" evidence="8">
    <location>
        <begin position="550"/>
        <end position="845"/>
    </location>
</feature>
<evidence type="ECO:0000313" key="10">
    <source>
        <dbReference type="Proteomes" id="UP001175271"/>
    </source>
</evidence>
<dbReference type="PANTHER" id="PTHR24416">
    <property type="entry name" value="TYROSINE-PROTEIN KINASE RECEPTOR"/>
    <property type="match status" value="1"/>
</dbReference>
<dbReference type="Proteomes" id="UP001175271">
    <property type="component" value="Unassembled WGS sequence"/>
</dbReference>
<dbReference type="InterPro" id="IPR020635">
    <property type="entry name" value="Tyr_kinase_cat_dom"/>
</dbReference>
<evidence type="ECO:0000256" key="7">
    <source>
        <dbReference type="SAM" id="SignalP"/>
    </source>
</evidence>
<keyword evidence="7" id="KW-0732">Signal</keyword>
<dbReference type="InterPro" id="IPR008266">
    <property type="entry name" value="Tyr_kinase_AS"/>
</dbReference>
<evidence type="ECO:0000256" key="1">
    <source>
        <dbReference type="ARBA" id="ARBA00022679"/>
    </source>
</evidence>
<feature type="chain" id="PRO_5041341056" description="Protein kinase domain-containing protein" evidence="7">
    <location>
        <begin position="22"/>
        <end position="934"/>
    </location>
</feature>
<evidence type="ECO:0000256" key="6">
    <source>
        <dbReference type="SAM" id="Phobius"/>
    </source>
</evidence>
<dbReference type="InterPro" id="IPR001245">
    <property type="entry name" value="Ser-Thr/Tyr_kinase_cat_dom"/>
</dbReference>
<dbReference type="GO" id="GO:0005886">
    <property type="term" value="C:plasma membrane"/>
    <property type="evidence" value="ECO:0007669"/>
    <property type="project" value="TreeGrafter"/>
</dbReference>
<evidence type="ECO:0000259" key="8">
    <source>
        <dbReference type="PROSITE" id="PS50011"/>
    </source>
</evidence>
<keyword evidence="6" id="KW-0472">Membrane</keyword>
<evidence type="ECO:0000313" key="9">
    <source>
        <dbReference type="EMBL" id="KAK0411573.1"/>
    </source>
</evidence>
<keyword evidence="1" id="KW-0808">Transferase</keyword>
<dbReference type="EMBL" id="JAUCMV010000003">
    <property type="protein sequence ID" value="KAK0411573.1"/>
    <property type="molecule type" value="Genomic_DNA"/>
</dbReference>
<reference evidence="9" key="1">
    <citation type="submission" date="2023-06" db="EMBL/GenBank/DDBJ databases">
        <title>Genomic analysis of the entomopathogenic nematode Steinernema hermaphroditum.</title>
        <authorList>
            <person name="Schwarz E.M."/>
            <person name="Heppert J.K."/>
            <person name="Baniya A."/>
            <person name="Schwartz H.T."/>
            <person name="Tan C.-H."/>
            <person name="Antoshechkin I."/>
            <person name="Sternberg P.W."/>
            <person name="Goodrich-Blair H."/>
            <person name="Dillman A.R."/>
        </authorList>
    </citation>
    <scope>NUCLEOTIDE SEQUENCE</scope>
    <source>
        <strain evidence="9">PS9179</strain>
        <tissue evidence="9">Whole animal</tissue>
    </source>
</reference>
<dbReference type="PROSITE" id="PS50011">
    <property type="entry name" value="PROTEIN_KINASE_DOM"/>
    <property type="match status" value="1"/>
</dbReference>
<dbReference type="Pfam" id="PF07714">
    <property type="entry name" value="PK_Tyr_Ser-Thr"/>
    <property type="match status" value="1"/>
</dbReference>
<name>A0AA39LVY2_9BILA</name>
<organism evidence="9 10">
    <name type="scientific">Steinernema hermaphroditum</name>
    <dbReference type="NCBI Taxonomy" id="289476"/>
    <lineage>
        <taxon>Eukaryota</taxon>
        <taxon>Metazoa</taxon>
        <taxon>Ecdysozoa</taxon>
        <taxon>Nematoda</taxon>
        <taxon>Chromadorea</taxon>
        <taxon>Rhabditida</taxon>
        <taxon>Tylenchina</taxon>
        <taxon>Panagrolaimomorpha</taxon>
        <taxon>Strongyloidoidea</taxon>
        <taxon>Steinernematidae</taxon>
        <taxon>Steinernema</taxon>
    </lineage>
</organism>
<accession>A0AA39LVY2</accession>
<keyword evidence="5" id="KW-0829">Tyrosine-protein kinase</keyword>
<dbReference type="InterPro" id="IPR050122">
    <property type="entry name" value="RTK"/>
</dbReference>
<proteinExistence type="predicted"/>